<dbReference type="FunFam" id="3.40.50.300:FF:000425">
    <property type="entry name" value="Probable ABC transporter, ATP-binding subunit"/>
    <property type="match status" value="1"/>
</dbReference>
<dbReference type="Pfam" id="PF00005">
    <property type="entry name" value="ABC_tran"/>
    <property type="match status" value="1"/>
</dbReference>
<evidence type="ECO:0000256" key="5">
    <source>
        <dbReference type="ARBA" id="ARBA00052482"/>
    </source>
</evidence>
<dbReference type="AlphaFoldDB" id="A0A919XY13"/>
<keyword evidence="2" id="KW-0813">Transport</keyword>
<proteinExistence type="inferred from homology"/>
<comment type="caution">
    <text evidence="10">The sequence shown here is derived from an EMBL/GenBank/DDBJ whole genome shotgun (WGS) entry which is preliminary data.</text>
</comment>
<gene>
    <name evidence="10" type="ORF">J41TS12_50000</name>
</gene>
<evidence type="ECO:0000256" key="4">
    <source>
        <dbReference type="ARBA" id="ARBA00022840"/>
    </source>
</evidence>
<dbReference type="InterPro" id="IPR017871">
    <property type="entry name" value="ABC_transporter-like_CS"/>
</dbReference>
<dbReference type="Gene3D" id="3.40.50.300">
    <property type="entry name" value="P-loop containing nucleotide triphosphate hydrolases"/>
    <property type="match status" value="1"/>
</dbReference>
<accession>A0A919XY13</accession>
<evidence type="ECO:0000256" key="2">
    <source>
        <dbReference type="ARBA" id="ARBA00022448"/>
    </source>
</evidence>
<comment type="similarity">
    <text evidence="1">Belongs to the ABC transporter superfamily.</text>
</comment>
<evidence type="ECO:0000313" key="11">
    <source>
        <dbReference type="Proteomes" id="UP000681162"/>
    </source>
</evidence>
<keyword evidence="4" id="KW-0067">ATP-binding</keyword>
<sequence length="271" mass="30369">MSLTAVEFKEVTKKYGTETVLDNFCLSVPEGQIVTIIGPSGCGKTTLLKMINRLIEPDSGSVWVEGKANGSVDPVLLRRNIGYVIQQIGLFPHMTIEENIAVVPKLKGEEKRVRLRKAAELLHLIGLEPDSYRRRYPHELSGGQQQRVGVARALASDPSIILMDEPFSALDPISRVQLQRELIKLNERLKKTIIFVTHDIDEALKIADQIILMRDGTVVQKGSPEQLLQSPENDFVTEFLGNERFGRPERSEIVPFKARYDGLRQRAGGMV</sequence>
<keyword evidence="3" id="KW-0547">Nucleotide-binding</keyword>
<protein>
    <recommendedName>
        <fullName evidence="8">Carnitine transport ATP-binding protein OpuCA</fullName>
        <ecNumber evidence="7">7.6.2.9</ecNumber>
    </recommendedName>
</protein>
<dbReference type="RefSeq" id="WP_212944237.1">
    <property type="nucleotide sequence ID" value="NZ_BORR01000034.1"/>
</dbReference>
<dbReference type="PANTHER" id="PTHR43117">
    <property type="entry name" value="OSMOPROTECTANT IMPORT ATP-BINDING PROTEIN OSMV"/>
    <property type="match status" value="1"/>
</dbReference>
<dbReference type="InterPro" id="IPR003439">
    <property type="entry name" value="ABC_transporter-like_ATP-bd"/>
</dbReference>
<evidence type="ECO:0000256" key="8">
    <source>
        <dbReference type="ARBA" id="ARBA00070305"/>
    </source>
</evidence>
<dbReference type="InterPro" id="IPR027417">
    <property type="entry name" value="P-loop_NTPase"/>
</dbReference>
<dbReference type="GO" id="GO:0005524">
    <property type="term" value="F:ATP binding"/>
    <property type="evidence" value="ECO:0007669"/>
    <property type="project" value="UniProtKB-KW"/>
</dbReference>
<dbReference type="EMBL" id="BORR01000034">
    <property type="protein sequence ID" value="GIO40139.1"/>
    <property type="molecule type" value="Genomic_DNA"/>
</dbReference>
<dbReference type="EC" id="7.6.2.9" evidence="7"/>
<dbReference type="GO" id="GO:0016887">
    <property type="term" value="F:ATP hydrolysis activity"/>
    <property type="evidence" value="ECO:0007669"/>
    <property type="project" value="InterPro"/>
</dbReference>
<dbReference type="PROSITE" id="PS00211">
    <property type="entry name" value="ABC_TRANSPORTER_1"/>
    <property type="match status" value="1"/>
</dbReference>
<evidence type="ECO:0000256" key="3">
    <source>
        <dbReference type="ARBA" id="ARBA00022741"/>
    </source>
</evidence>
<evidence type="ECO:0000256" key="6">
    <source>
        <dbReference type="ARBA" id="ARBA00063934"/>
    </source>
</evidence>
<evidence type="ECO:0000256" key="7">
    <source>
        <dbReference type="ARBA" id="ARBA00066388"/>
    </source>
</evidence>
<evidence type="ECO:0000313" key="10">
    <source>
        <dbReference type="EMBL" id="GIO40139.1"/>
    </source>
</evidence>
<organism evidence="10 11">
    <name type="scientific">Paenibacillus antibioticophila</name>
    <dbReference type="NCBI Taxonomy" id="1274374"/>
    <lineage>
        <taxon>Bacteria</taxon>
        <taxon>Bacillati</taxon>
        <taxon>Bacillota</taxon>
        <taxon>Bacilli</taxon>
        <taxon>Bacillales</taxon>
        <taxon>Paenibacillaceae</taxon>
        <taxon>Paenibacillus</taxon>
    </lineage>
</organism>
<dbReference type="InterPro" id="IPR003593">
    <property type="entry name" value="AAA+_ATPase"/>
</dbReference>
<comment type="subunit">
    <text evidence="6">The complex is composed of two ATP-binding proteins (OpuCA), two transmembrane proteins (OpuCB and OpuCD) and a solute-binding protein (OpuCC).</text>
</comment>
<dbReference type="SMART" id="SM00382">
    <property type="entry name" value="AAA"/>
    <property type="match status" value="1"/>
</dbReference>
<name>A0A919XY13_9BACL</name>
<keyword evidence="11" id="KW-1185">Reference proteome</keyword>
<dbReference type="Proteomes" id="UP000681162">
    <property type="component" value="Unassembled WGS sequence"/>
</dbReference>
<feature type="domain" description="ABC transporter" evidence="9">
    <location>
        <begin position="6"/>
        <end position="240"/>
    </location>
</feature>
<dbReference type="PROSITE" id="PS50893">
    <property type="entry name" value="ABC_TRANSPORTER_2"/>
    <property type="match status" value="1"/>
</dbReference>
<reference evidence="10 11" key="1">
    <citation type="submission" date="2021-03" db="EMBL/GenBank/DDBJ databases">
        <title>Antimicrobial resistance genes in bacteria isolated from Japanese honey, and their potential for conferring macrolide and lincosamide resistance in the American foulbrood pathogen Paenibacillus larvae.</title>
        <authorList>
            <person name="Okamoto M."/>
            <person name="Kumagai M."/>
            <person name="Kanamori H."/>
            <person name="Takamatsu D."/>
        </authorList>
    </citation>
    <scope>NUCLEOTIDE SEQUENCE [LARGE SCALE GENOMIC DNA]</scope>
    <source>
        <strain evidence="10 11">J41TS12</strain>
    </source>
</reference>
<dbReference type="SUPFAM" id="SSF52540">
    <property type="entry name" value="P-loop containing nucleoside triphosphate hydrolases"/>
    <property type="match status" value="1"/>
</dbReference>
<evidence type="ECO:0000259" key="9">
    <source>
        <dbReference type="PROSITE" id="PS50893"/>
    </source>
</evidence>
<comment type="catalytic activity">
    <reaction evidence="5">
        <text>a quaternary ammonium(out) + ATP + H2O = a quaternary ammonium(in) + ADP + phosphate + H(+)</text>
        <dbReference type="Rhea" id="RHEA:11036"/>
        <dbReference type="ChEBI" id="CHEBI:15377"/>
        <dbReference type="ChEBI" id="CHEBI:15378"/>
        <dbReference type="ChEBI" id="CHEBI:30616"/>
        <dbReference type="ChEBI" id="CHEBI:35267"/>
        <dbReference type="ChEBI" id="CHEBI:43474"/>
        <dbReference type="ChEBI" id="CHEBI:456216"/>
        <dbReference type="EC" id="7.6.2.9"/>
    </reaction>
</comment>
<dbReference type="PANTHER" id="PTHR43117:SF4">
    <property type="entry name" value="OSMOPROTECTANT IMPORT ATP-BINDING PROTEIN OSMV"/>
    <property type="match status" value="1"/>
</dbReference>
<evidence type="ECO:0000256" key="1">
    <source>
        <dbReference type="ARBA" id="ARBA00005417"/>
    </source>
</evidence>
<dbReference type="GO" id="GO:0015418">
    <property type="term" value="F:ABC-type quaternary ammonium compound transporting activity"/>
    <property type="evidence" value="ECO:0007669"/>
    <property type="project" value="UniProtKB-EC"/>
</dbReference>